<dbReference type="PANTHER" id="PTHR35936">
    <property type="entry name" value="MEMBRANE-BOUND LYTIC MUREIN TRANSGLYCOSYLASE F"/>
    <property type="match status" value="1"/>
</dbReference>
<dbReference type="Gene3D" id="3.40.190.10">
    <property type="entry name" value="Periplasmic binding protein-like II"/>
    <property type="match status" value="2"/>
</dbReference>
<dbReference type="GO" id="GO:0042597">
    <property type="term" value="C:periplasmic space"/>
    <property type="evidence" value="ECO:0007669"/>
    <property type="project" value="UniProtKB-SubCell"/>
</dbReference>
<evidence type="ECO:0000256" key="1">
    <source>
        <dbReference type="ARBA" id="ARBA00004418"/>
    </source>
</evidence>
<comment type="caution">
    <text evidence="5">The sequence shown here is derived from an EMBL/GenBank/DDBJ whole genome shotgun (WGS) entry which is preliminary data.</text>
</comment>
<protein>
    <submittedName>
        <fullName evidence="5">Amino acid ABC transporter substrate-binding protein</fullName>
    </submittedName>
    <submittedName>
        <fullName evidence="4">Transporter substrate-binding domain-containing protein</fullName>
    </submittedName>
</protein>
<dbReference type="SMART" id="SM00062">
    <property type="entry name" value="PBPb"/>
    <property type="match status" value="1"/>
</dbReference>
<evidence type="ECO:0000259" key="3">
    <source>
        <dbReference type="SMART" id="SM00062"/>
    </source>
</evidence>
<dbReference type="PANTHER" id="PTHR35936:SF17">
    <property type="entry name" value="ARGININE-BINDING EXTRACELLULAR PROTEIN ARTP"/>
    <property type="match status" value="1"/>
</dbReference>
<dbReference type="AlphaFoldDB" id="A0AAE5RTJ9"/>
<evidence type="ECO:0000313" key="4">
    <source>
        <dbReference type="EMBL" id="MDX8332463.1"/>
    </source>
</evidence>
<evidence type="ECO:0000313" key="6">
    <source>
        <dbReference type="Proteomes" id="UP000237447"/>
    </source>
</evidence>
<proteinExistence type="predicted"/>
<dbReference type="EMBL" id="JAVRAD010000018">
    <property type="protein sequence ID" value="MDX8332463.1"/>
    <property type="molecule type" value="Genomic_DNA"/>
</dbReference>
<gene>
    <name evidence="5" type="ORF">CPJ18_23625</name>
    <name evidence="4" type="ORF">RMS29_24955</name>
</gene>
<evidence type="ECO:0000313" key="5">
    <source>
        <dbReference type="EMBL" id="POO49100.1"/>
    </source>
</evidence>
<reference evidence="4 7" key="2">
    <citation type="journal article" date="2023" name="Phytobiomes J">
        <title>Deciphering the key players within the bacterial microbiota associated with aerial crown gall tumors on rhododendron: Insights into the gallobiome.</title>
        <authorList>
            <person name="Kuzmanovic N."/>
            <person name="Nesme J."/>
            <person name="Wolf J."/>
            <person name="Neumann-Schaal M."/>
            <person name="Petersen J."/>
            <person name="Fernandez-Gnecco G."/>
            <person name="Sproeer C."/>
            <person name="Bunk B."/>
            <person name="Overmann J."/>
            <person name="Sorensen S.J."/>
            <person name="Idczak E."/>
            <person name="Smalla K."/>
        </authorList>
    </citation>
    <scope>NUCLEOTIDE SEQUENCE [LARGE SCALE GENOMIC DNA]</scope>
    <source>
        <strain evidence="4">Rho-14.1</strain>
        <strain evidence="7">rho-14.1</strain>
    </source>
</reference>
<dbReference type="Pfam" id="PF00497">
    <property type="entry name" value="SBP_bac_3"/>
    <property type="match status" value="1"/>
</dbReference>
<name>A0AAE5RTJ9_9HYPH</name>
<accession>A0AAE5RTJ9</accession>
<evidence type="ECO:0000313" key="7">
    <source>
        <dbReference type="Proteomes" id="UP001277561"/>
    </source>
</evidence>
<sequence>MQEFNMDAVRAELTPSGTLNCALNHGNVVLVRRGQTNETPTGVSVDLARALAATLGAPIAFRHYDKAGSVSKSVDSGEWDVCFLAIDPQRAEHIAYSEAYVQIEGAFLVQHAKSVRVVQDVDRLQLRIGAVVGSAYELFLSRIGGAGQLIRFDSFADAVAALKEGVVDGLAGVRQAMNQVAAYDPDYEVMTEPFMSIPQAVGVSVKNTLAAEFVMAFVREKKASGFVRRALDESGHPDVIVPE</sequence>
<keyword evidence="2" id="KW-0732">Signal</keyword>
<dbReference type="SUPFAM" id="SSF53850">
    <property type="entry name" value="Periplasmic binding protein-like II"/>
    <property type="match status" value="1"/>
</dbReference>
<dbReference type="Proteomes" id="UP000237447">
    <property type="component" value="Unassembled WGS sequence"/>
</dbReference>
<comment type="subcellular location">
    <subcellularLocation>
        <location evidence="1">Periplasm</location>
    </subcellularLocation>
</comment>
<organism evidence="5 6">
    <name type="scientific">Agrobacterium rosae</name>
    <dbReference type="NCBI Taxonomy" id="1972867"/>
    <lineage>
        <taxon>Bacteria</taxon>
        <taxon>Pseudomonadati</taxon>
        <taxon>Pseudomonadota</taxon>
        <taxon>Alphaproteobacteria</taxon>
        <taxon>Hyphomicrobiales</taxon>
        <taxon>Rhizobiaceae</taxon>
        <taxon>Rhizobium/Agrobacterium group</taxon>
        <taxon>Agrobacterium</taxon>
    </lineage>
</organism>
<dbReference type="InterPro" id="IPR001638">
    <property type="entry name" value="Solute-binding_3/MltF_N"/>
</dbReference>
<feature type="domain" description="Solute-binding protein family 3/N-terminal" evidence="3">
    <location>
        <begin position="18"/>
        <end position="238"/>
    </location>
</feature>
<dbReference type="Proteomes" id="UP001277561">
    <property type="component" value="Unassembled WGS sequence"/>
</dbReference>
<dbReference type="EMBL" id="NXEJ01000012">
    <property type="protein sequence ID" value="POO49100.1"/>
    <property type="molecule type" value="Genomic_DNA"/>
</dbReference>
<reference evidence="5 6" key="1">
    <citation type="journal article" date="2018" name="Syst. Appl. Microbiol.">
        <title>Agrobacterium rosae sp. nov., isolated from galls on different agricultural crops.</title>
        <authorList>
            <person name="Kuzmanovic N."/>
            <person name="Pulawska J."/>
            <person name="Smalla K."/>
            <person name="Nesme X."/>
        </authorList>
    </citation>
    <scope>NUCLEOTIDE SEQUENCE [LARGE SCALE GENOMIC DNA]</scope>
    <source>
        <strain evidence="5 6">NCPPB 1650</strain>
    </source>
</reference>
<keyword evidence="7" id="KW-1185">Reference proteome</keyword>
<evidence type="ECO:0000256" key="2">
    <source>
        <dbReference type="ARBA" id="ARBA00022729"/>
    </source>
</evidence>